<keyword evidence="4" id="KW-1185">Reference proteome</keyword>
<keyword evidence="2" id="KW-0472">Membrane</keyword>
<dbReference type="Gene3D" id="3.30.700.10">
    <property type="entry name" value="Glycoprotein, Type 4 Pilin"/>
    <property type="match status" value="1"/>
</dbReference>
<gene>
    <name evidence="3" type="ORF">GCM10007901_31350</name>
</gene>
<dbReference type="SUPFAM" id="SSF54523">
    <property type="entry name" value="Pili subunits"/>
    <property type="match status" value="1"/>
</dbReference>
<sequence length="139" mass="14810">MKGTRLQRGFTLIELMVVIAIIAILAVIAMNAYGNYITRSKVQAAKADMIALSLSLENELQRNLVYGTHNFSSTAEITSIYTTWSPSQKNSFTYSLSSGATQYTIKATGISGSLSTCVLTFDSTATGGISGSCGSVTTW</sequence>
<dbReference type="EMBL" id="BSOB01000035">
    <property type="protein sequence ID" value="GLQ94184.1"/>
    <property type="molecule type" value="Genomic_DNA"/>
</dbReference>
<dbReference type="InterPro" id="IPR012902">
    <property type="entry name" value="N_methyl_site"/>
</dbReference>
<dbReference type="PROSITE" id="PS00409">
    <property type="entry name" value="PROKAR_NTER_METHYL"/>
    <property type="match status" value="1"/>
</dbReference>
<organism evidence="3 4">
    <name type="scientific">Dyella acidisoli</name>
    <dbReference type="NCBI Taxonomy" id="1867834"/>
    <lineage>
        <taxon>Bacteria</taxon>
        <taxon>Pseudomonadati</taxon>
        <taxon>Pseudomonadota</taxon>
        <taxon>Gammaproteobacteria</taxon>
        <taxon>Lysobacterales</taxon>
        <taxon>Rhodanobacteraceae</taxon>
        <taxon>Dyella</taxon>
    </lineage>
</organism>
<comment type="caution">
    <text evidence="3">The sequence shown here is derived from an EMBL/GenBank/DDBJ whole genome shotgun (WGS) entry which is preliminary data.</text>
</comment>
<keyword evidence="2" id="KW-0812">Transmembrane</keyword>
<dbReference type="InterPro" id="IPR000983">
    <property type="entry name" value="Bac_GSPG_pilin"/>
</dbReference>
<dbReference type="Proteomes" id="UP001156670">
    <property type="component" value="Unassembled WGS sequence"/>
</dbReference>
<dbReference type="InterPro" id="IPR031982">
    <property type="entry name" value="PilE-like"/>
</dbReference>
<accession>A0ABQ5XR31</accession>
<dbReference type="Pfam" id="PF07963">
    <property type="entry name" value="N_methyl"/>
    <property type="match status" value="1"/>
</dbReference>
<dbReference type="PANTHER" id="PTHR30093">
    <property type="entry name" value="GENERAL SECRETION PATHWAY PROTEIN G"/>
    <property type="match status" value="1"/>
</dbReference>
<dbReference type="RefSeq" id="WP_284321889.1">
    <property type="nucleotide sequence ID" value="NZ_BSOB01000035.1"/>
</dbReference>
<evidence type="ECO:0000313" key="3">
    <source>
        <dbReference type="EMBL" id="GLQ94184.1"/>
    </source>
</evidence>
<evidence type="ECO:0008006" key="5">
    <source>
        <dbReference type="Google" id="ProtNLM"/>
    </source>
</evidence>
<dbReference type="PANTHER" id="PTHR30093:SF47">
    <property type="entry name" value="TYPE IV PILUS NON-CORE MINOR PILIN PILE"/>
    <property type="match status" value="1"/>
</dbReference>
<evidence type="ECO:0000256" key="1">
    <source>
        <dbReference type="ARBA" id="ARBA00022481"/>
    </source>
</evidence>
<protein>
    <recommendedName>
        <fullName evidence="5">Prepilin-type N-terminal cleavage/methylation domain-containing protein</fullName>
    </recommendedName>
</protein>
<dbReference type="InterPro" id="IPR045584">
    <property type="entry name" value="Pilin-like"/>
</dbReference>
<dbReference type="Pfam" id="PF16732">
    <property type="entry name" value="ComP_DUS"/>
    <property type="match status" value="1"/>
</dbReference>
<keyword evidence="1" id="KW-0488">Methylation</keyword>
<proteinExistence type="predicted"/>
<dbReference type="PRINTS" id="PR00813">
    <property type="entry name" value="BCTERIALGSPG"/>
</dbReference>
<evidence type="ECO:0000256" key="2">
    <source>
        <dbReference type="SAM" id="Phobius"/>
    </source>
</evidence>
<evidence type="ECO:0000313" key="4">
    <source>
        <dbReference type="Proteomes" id="UP001156670"/>
    </source>
</evidence>
<name>A0ABQ5XR31_9GAMM</name>
<reference evidence="4" key="1">
    <citation type="journal article" date="2019" name="Int. J. Syst. Evol. Microbiol.">
        <title>The Global Catalogue of Microorganisms (GCM) 10K type strain sequencing project: providing services to taxonomists for standard genome sequencing and annotation.</title>
        <authorList>
            <consortium name="The Broad Institute Genomics Platform"/>
            <consortium name="The Broad Institute Genome Sequencing Center for Infectious Disease"/>
            <person name="Wu L."/>
            <person name="Ma J."/>
        </authorList>
    </citation>
    <scope>NUCLEOTIDE SEQUENCE [LARGE SCALE GENOMIC DNA]</scope>
    <source>
        <strain evidence="4">NBRC 111980</strain>
    </source>
</reference>
<keyword evidence="2" id="KW-1133">Transmembrane helix</keyword>
<feature type="transmembrane region" description="Helical" evidence="2">
    <location>
        <begin position="12"/>
        <end position="33"/>
    </location>
</feature>
<dbReference type="NCBIfam" id="TIGR02532">
    <property type="entry name" value="IV_pilin_GFxxxE"/>
    <property type="match status" value="1"/>
</dbReference>